<dbReference type="Pfam" id="PF00395">
    <property type="entry name" value="SLH"/>
    <property type="match status" value="3"/>
</dbReference>
<feature type="domain" description="SLH" evidence="3">
    <location>
        <begin position="1370"/>
        <end position="1432"/>
    </location>
</feature>
<feature type="compositionally biased region" description="Polar residues" evidence="1">
    <location>
        <begin position="1011"/>
        <end position="1020"/>
    </location>
</feature>
<dbReference type="Gene3D" id="2.60.40.10">
    <property type="entry name" value="Immunoglobulins"/>
    <property type="match status" value="1"/>
</dbReference>
<name>A0ABT4EGA1_PAEAL</name>
<dbReference type="PROSITE" id="PS51272">
    <property type="entry name" value="SLH"/>
    <property type="match status" value="3"/>
</dbReference>
<feature type="compositionally biased region" description="Low complexity" evidence="1">
    <location>
        <begin position="997"/>
        <end position="1010"/>
    </location>
</feature>
<evidence type="ECO:0000313" key="4">
    <source>
        <dbReference type="EMBL" id="MCY9532130.1"/>
    </source>
</evidence>
<evidence type="ECO:0000256" key="1">
    <source>
        <dbReference type="SAM" id="MobiDB-lite"/>
    </source>
</evidence>
<dbReference type="SMART" id="SM00060">
    <property type="entry name" value="FN3"/>
    <property type="match status" value="1"/>
</dbReference>
<feature type="domain" description="SLH" evidence="3">
    <location>
        <begin position="1299"/>
        <end position="1362"/>
    </location>
</feature>
<keyword evidence="5" id="KW-1185">Reference proteome</keyword>
<dbReference type="InterPro" id="IPR013783">
    <property type="entry name" value="Ig-like_fold"/>
</dbReference>
<dbReference type="InterPro" id="IPR036116">
    <property type="entry name" value="FN3_sf"/>
</dbReference>
<dbReference type="PROSITE" id="PS50853">
    <property type="entry name" value="FN3"/>
    <property type="match status" value="1"/>
</dbReference>
<feature type="domain" description="SLH" evidence="3">
    <location>
        <begin position="1239"/>
        <end position="1298"/>
    </location>
</feature>
<feature type="region of interest" description="Disordered" evidence="1">
    <location>
        <begin position="995"/>
        <end position="1020"/>
    </location>
</feature>
<dbReference type="CDD" id="cd00063">
    <property type="entry name" value="FN3"/>
    <property type="match status" value="1"/>
</dbReference>
<proteinExistence type="predicted"/>
<dbReference type="RefSeq" id="WP_268632730.1">
    <property type="nucleotide sequence ID" value="NZ_JAMDLY010000019.1"/>
</dbReference>
<dbReference type="InterPro" id="IPR003961">
    <property type="entry name" value="FN3_dom"/>
</dbReference>
<dbReference type="Proteomes" id="UP001527090">
    <property type="component" value="Unassembled WGS sequence"/>
</dbReference>
<dbReference type="PANTHER" id="PTHR43308">
    <property type="entry name" value="OUTER MEMBRANE PROTEIN ALPHA-RELATED"/>
    <property type="match status" value="1"/>
</dbReference>
<dbReference type="InterPro" id="IPR025883">
    <property type="entry name" value="Cadherin-like_domain"/>
</dbReference>
<organism evidence="4 5">
    <name type="scientific">Paenibacillus alvei</name>
    <name type="common">Bacillus alvei</name>
    <dbReference type="NCBI Taxonomy" id="44250"/>
    <lineage>
        <taxon>Bacteria</taxon>
        <taxon>Bacillati</taxon>
        <taxon>Bacillota</taxon>
        <taxon>Bacilli</taxon>
        <taxon>Bacillales</taxon>
        <taxon>Paenibacillaceae</taxon>
        <taxon>Paenibacillus</taxon>
    </lineage>
</organism>
<feature type="domain" description="Fibronectin type-III" evidence="2">
    <location>
        <begin position="795"/>
        <end position="887"/>
    </location>
</feature>
<gene>
    <name evidence="4" type="ORF">M5X04_22750</name>
</gene>
<dbReference type="SUPFAM" id="SSF89372">
    <property type="entry name" value="Fucose-specific lectin"/>
    <property type="match status" value="1"/>
</dbReference>
<dbReference type="InterPro" id="IPR001119">
    <property type="entry name" value="SLH_dom"/>
</dbReference>
<evidence type="ECO:0000259" key="2">
    <source>
        <dbReference type="PROSITE" id="PS50853"/>
    </source>
</evidence>
<dbReference type="InterPro" id="IPR051465">
    <property type="entry name" value="Cell_Envelope_Struct_Comp"/>
</dbReference>
<dbReference type="PANTHER" id="PTHR43308:SF5">
    <property type="entry name" value="S-LAYER PROTEIN _ PEPTIDOGLYCAN ENDO-BETA-N-ACETYLGLUCOSAMINIDASE"/>
    <property type="match status" value="1"/>
</dbReference>
<protein>
    <submittedName>
        <fullName evidence="4">S-layer homology domain-containing protein</fullName>
    </submittedName>
</protein>
<evidence type="ECO:0000313" key="5">
    <source>
        <dbReference type="Proteomes" id="UP001527090"/>
    </source>
</evidence>
<reference evidence="4 5" key="1">
    <citation type="submission" date="2022-05" db="EMBL/GenBank/DDBJ databases">
        <title>Genome Sequencing of Bee-Associated Microbes.</title>
        <authorList>
            <person name="Dunlap C."/>
        </authorList>
    </citation>
    <scope>NUCLEOTIDE SEQUENCE [LARGE SCALE GENOMIC DNA]</scope>
    <source>
        <strain evidence="4 5">NRRL NRS-750</strain>
    </source>
</reference>
<dbReference type="Pfam" id="PF12733">
    <property type="entry name" value="Cadherin-like"/>
    <property type="match status" value="1"/>
</dbReference>
<accession>A0ABT4EGA1</accession>
<dbReference type="EMBL" id="JAMDLY010000019">
    <property type="protein sequence ID" value="MCY9532130.1"/>
    <property type="molecule type" value="Genomic_DNA"/>
</dbReference>
<evidence type="ECO:0000259" key="3">
    <source>
        <dbReference type="PROSITE" id="PS51272"/>
    </source>
</evidence>
<sequence>MKPELRMRKTIAVLMAFLLIFTAVLPLRSGITKAMAATGWQPIGNSTIGLNVDATNETSHPNMVNYNNELYMAWSERADQDNKTTIQIKKYNGSSWEYVDGGTSFSADPLASATNPIMAVFQNELYVTWYELSNSNKGSQIRVKKYDGSSWSFVDGGGSKGLNMNSPSIAYIPHLIVYNNNLFIVWVESTNGNYQIRVKKHNGSSWEWVDGGSNDGLNANPSSLASSPESAIYNGNLYISWHEKSGGKSQLRVKKFDGTTWSFIDGSNGLGSDSSDISNGSLTVFNNELFAVFSEKNGVHTHLRVKKYDGVSWTSVDGANNAGLNVNVSKNAKHSRTAVYDNALYVIWTEAVDRDWGGTIHIKRYDGTNWSGTSETILNVDPSSLTAMNPNLSSYNGKLFAAWTESNNYQTQIRVKQYDGVAWTSAHNEINVGLNGNLIYSYHPDLKQFNDSLYAIWVENGKIVVKSYSNGVLSGSEDLNVDPTKVADTPKLAVFNNELYALWVERDNANVRILRVKKWDGVFWVDDKNGLNANSQEQALHPNLLSTNDAIYVAWSESANVGYDVQVKKFNGSWESLGRAASHTVGKPSLAMFQNELYGTWLELNSAKNYQPRIKKYNGQDWVYVDNGGVNESVDIDNTNTSIIEFNNELYVVWVENGTNGVLLRVKRFDGASWEAVENIATDIALDSPPALKVFRNTLFATWTETTNGKAPQVRVKQFNGTSWSSADGDGVDGLNVDATKRAFASVLEEYNGELFAAWTEHNGVSNQIRMARYTGNIIPPVTPTDPNTPGSANPLAAPTGFIATPEDGQVNLRWNSVTGATYYQVYQGISSGSYGTAPVARVSGAANSALITGLSNDLPYYFAVQAGNENGVGALSPEVSVLPQVNRKTDLQALALSQGALNPAFDSRILDYTAIVPNSVSSLTVTASVYDQQSPLTVTASVYDQPSSLKVNGALVTSGQESSPIQLAVGQNIISVEVTAANGLKKIYSVNVTRESASPSSGTRPSDSSNWISDPNSGKSTRNQLASSIVTQENGQTVVNVSLDSAIMASQLTNGGDKQTLSIPVSQEADKVSVNLNGEVLKTLDQFKQTVLAISTPIGNIKLPAAQINLNDLSAKFGGPAKASDLSVQVVINKSDSSKEKSVRDAANKSHFTVMTAPVDFSVMVSYKDKKVNISRFSNFVEREIPIPSGIDPNTVKTAVALNDDGSIRHVPTQIIARNGSSYAVIKSLTNSTYLLISHQKSFDDLKGHWAQGIVSNMLSRMVINGVDDTHYAPDAAITRAEFAAIIVQALGMDNKGKTVTFKDVAASDWFNAAVVTAQDYGIIKGYEDGTFRPGKTVTREEAMVMIAKAMQLTDLKAYVNNADVDSVLSAFIDGASVGAWAKQGVSAVVSSKLINGAGNGLLPKKDITRAEAAVLVHRMLEKADLIDVVQTK</sequence>
<comment type="caution">
    <text evidence="4">The sequence shown here is derived from an EMBL/GenBank/DDBJ whole genome shotgun (WGS) entry which is preliminary data.</text>
</comment>
<dbReference type="SUPFAM" id="SSF49265">
    <property type="entry name" value="Fibronectin type III"/>
    <property type="match status" value="1"/>
</dbReference>